<keyword evidence="2 10" id="KW-0732">Signal</keyword>
<dbReference type="InterPro" id="IPR014853">
    <property type="entry name" value="VWF/SSPO/ZAN-like_Cys-rich_dom"/>
</dbReference>
<evidence type="ECO:0000256" key="9">
    <source>
        <dbReference type="SAM" id="MobiDB-lite"/>
    </source>
</evidence>
<dbReference type="PANTHER" id="PTHR23345:SF15">
    <property type="entry name" value="VITELLOGENIN 1-RELATED"/>
    <property type="match status" value="1"/>
</dbReference>
<sequence>MKPVIVLLCAAAALAGPVERSKTCSRHCTDGRKLSYQPGTTYVYDYASTTETAVQGTTSQKVAVHIYGQVEIEPLGSCDFLLQVRGTTLEEEDPGQRRPSPNMAELRDVLERYPLRFSYQDGRVDNLCPAQGETPRALNIKKAILSLLQNSMKELEVSEDVTELDIAGRCPTIYETLPKGWSSMSVRRIKDLSQCKERESAITALQASSVDHDLRSAPVVKGRQECKQVFQNGLVDSVECKESHVVRPFSKSENGARTDVTQRLNLRSQRRSQARRPAYASEIETDLLFDHDYDVEESSSSLQRAENALRAIADSAADAVQSSTPGLFTELVFSLRKLSTADLEALFRRAESMSPKAKKCFADSLPAAGSPAAIRMMTNAMISGQVTGVDADIWLTSLAFVSKPTSEMIEHALPLLKMERSQAYLGVSTMAYTYCRNNANCGSERPIKELVRALYLTLGENCYARDDHTTLMVLKALGNLGQSEGAEDILYRCFQNPQLDIEIRLAAVQAFRRFDCDIPRNQMLSIYQNVHENVELRIASYLAAIRCPSSPVIDAVKETLRAESIKQVGSFVYSHIRNLAREPTAYQPEYRVIANDLSLRKRFQLDFRKFSRNVHYRMFFDPLDTGFELDGDVVYTPDSYYPRSARVATSFDIFGKRVDLFEAGARAVHLEKVIEQWMPSDKSEARAKRTITDNSIDELDRRFAIKPKYSGKPKASAYVKFFGNEIASLQLTDAGRGSPYSDLVQWLSEPRGVDLSKSVLFADSTLTVPASSGLPLRVSVNGSATVALKVGGNSQFRKGSIDITGLIKPSGAVQLAMLMSVDAHKSTSGVRMVATMSSSWSVDGSLKMQQGQAIKARLNMPEKKMELIDVKSKIFLVNGASELEHRNEPQKKLETEACTGATLESTLGLRLCGRAEFPVSSQTYRSPMYPFSGNAELSLNLLKVDPTLTAYEFESSWTNSKDLVGAVLSMNTPGTKTDREITASLQHNLRDGSVALKMKAPSKKLAIEGRYNFDEKLKKLNLQAQADDEAFFQLITELKADAPSGHDGMKKYTHVTDVTYRGEKMVLINGQWVAVQGRKYSGNVNIEKLTQQPIEMKMDLDLSDKRRVRYEGSVRSFFVNGAVSGYTQTGDNWSTKADGEFSLMGGRLEKAGLTAKFRDLSSGSLAKYSGAASFQNTFHPALNTELLWDCQKTDGQLENTLQILRGGKKSAIKLQQIARYTGTLANNNAGLSLKLTYPQKRIDWQLEMKHENTPNSLLNRMQIVYAPSRQISTVIDVSTSPDTKADLQLSYPGREMRIGANYRRGTPVEHRGEAFVQWNSDKKIEVSGTFKPGYERRQYNPSFQAEIRIPNKRPVTVSGSLMASRGHYSLKASSQCSRGKYELDGTYRFPNAYSHNVQLSVNTPQDSYSATGSVNAASEKTTANVNMKLGRDREVVATAELAASRQSKSFSVECQWDATRDASRRASVKAEVIRVPGGYNANFAVKCPKQDIRGSVATTIEGTADFGVPLRVNSRGELEWMPRRKITYVTSLDWNPDNRRRALKADAQITTPFYGTDKIGFLLTHNDDGREWNSEAKMTLPRNRIVAFSTDGLFQSDRARRNVQMTAKLQTPYNSKYSFEAAHGATHYDTNNKISLRWAEDKVLSAEASGAYGRGLLKAKAEALTPIAGYERLTASLEHTHTSEGIKCQAVAQWSSYKRIIFDVDGQVNRNGEKGSFDGKLRIATPFKGAEQLTSQLSFSNDARKTIAEFEGARNRDKIAGGFMMSLIKSRYDEAREIKMHLTSPVYGYENLEASGSYSADQEKFNAVFAARLPYSKNVSVRSQGRIASIHDFASLLHIQLPVRDYERINIEVSHAATSRNVKSTGHMTIGPKKFTLEASGDYAFGRGSHEITAQMLITTPIRDYQQMTIDLKQTRSGLNYDTSFQCTSSSSSLSISHRLMIRDINNFEQNLEVSTPFNVLPMLNIRNKHRIQRSTAYHSSEMEWQNRKRLSLIIDASASQSNYANEAEAKIELYSPWRTLGSASVNAKYSSNSQEIAPRLNVEWNRSNYISVEGTLRTRGYLTAEGKLALTSTIRPLQAITLSTKYDIANEQKSGEMSVQWGPRPENIVSLTVTGSHRPRRADIDVALTSPVRGYERIQLTGNMATNGRGINGMLSLATQRTKKYELTAELKNTHFGSAIEITLSAPIRGLERQKLYGEYNLHSNKITSKFSAEWQGKSIHAESEVSQTERETKADVIINTPFQAVKNIQVSVSGSSLPNLKTISCTVQLDNKKFELNGLLDASSPSVKLEFRSPIERMEFLEFNSNLQQGSQNINGNISFRWSPDSIVILKTEFMAPLSYNVVLLTPFEGYRHLSLNTFFDLAQENKRVNIVLEKENQKISLTGSVIYNERESQINIHLTTPIKPLEFLKISGDLKLNGIRDLKGILTLQSPSSVFGDVKMLVEYQKLHQLERLLLSASAADSKYDISATRSFNGNAMTEASLQTKYSHFGRTRSILNINIKAEGLKAVTGSFLLSHNGRDHAFALSLKNHGPYEGSIEIKCPNLPGNRASLSYVVNAPTKYFADFKVTGEYALKTHAIEGSFESKLSHIETQLSLNSPSIRQEPVAARLLLSSPSSDSVRGVLSLGSNTVSAELNWDYRMAKGKMDIESNYLRGRTLKAEGVITTSRQGADLSITLENARKTHLLSGSWKRVPGSTDAQLRIESPLLSAKTLTGNFNYRNDFRSGRIESSLIVSTQRQNFNTFVAISARDLSAMEGNVKIETPFEVLRFADVNARYSNVQNRAVDWSLGMKSSVSWLRDIDISGKVRRQEGSVEATVQGRLPTNMLSNFESTFVCTHNEDFTTMSPRLSILLPGITYTSEAKIQLYPGNYYLSASHEWEPRRKIQATLTVKKSHGAFGVQAALSTPFRNLESIEAGMACGREGGKRTFKATYKGPRNELYELQHAHSYHGSLNFFFENTIVTPHDGLRSAHLKVQQQRSRSRLVTDIQCNLEAFKIALNVDHDPRNLKGSIMATSSAPLLRILQATYELSMYKVDGTVNYNDQQVLKVAGAAEYVKSLRAHRCELALNVPALQLAVEGGYKPVNSGREFSAKFNSARRTIQLQTLWQNHPYSLVHQMSLKWGQDHGEEFSYDVRSTRSARRDLINTDVSCKVNFPLRSFEVRASQSRRKSLNNLSCELFWDAARDQSKHVTFTMEHQNLSSRSAWAHKMAASIKHPRLNKDITMRLEASLSGEEVHGKTELEYSPDARHNVMLEGRIKKHGRSHLSAELIARQPVSLMDISTAAELKNGPDEASAQVTINYVNRNRQMRVQELKASIFKLRQAIDLLLRSGQDRNQLKGEMYDRGQEFGMTLQHQLNERPPTKTHVRVNKRHSNMEIVFMASDASSAKVSATASMDNREIRLSHTTLGRSVSDILIKLGLKEKRFLSSEISWRPELAREASNYALDQYGSMRNQLYDIWQSFSVETQQELRAKRSMIGRSLSTEVRPLLQDIARDWRELQFEVRRAAETLQELYHRDQFYLKTVVNTCSGVVLAAGQMIADSCRLIAAVGDYVMRYASTWITCACDKIADVMERFAESSRRTLIFTERLLVVFMNRAALALSDSTEYLVHKLEQLTNAAAEYVVNFCERYGPSTAGARELVDKVMEAISLYTNPLAQRIMKNAFVQGMWRYIERTMATLNEFNVDSVTKGYRYAYDTMSNAVGDVYENVVCHPHVQYVSLVTNNAVRKIREVSDRLGVHDMAAAVIDMGAKQIQDSIVEGLTDAIREYSNLRSGLRYEFAPKRGLIVAEVRLPAQKESLAQAFDVTSYPEFDRLVAAKDRFYHLGVNSFWDAYYQYSRAADPQAWVPPFKARALVAGSQHYRTFDGFHFEFAGECSYLLAKDFLNDNFAVVINYARDGQRVTKKSITVITGGGRFDISTDYKVTKAGNKIELPIQVGGTTIHRAGHVITVENDNGLKISCNLAYDQCVTEVTGDYFGKTGGLLGTYDYEDKLDLMTPDRKIVEDTTAFASEWEVGQGRCRNQRNLAQPAVTYPKATALCSKYFEKEESPLRSCFKMVDPKPYMKMCLHDMNAAIYSDDMESNVCFSAAAYREECRETGISLDMPRICVRCAKPDGGEMLAGDIATMTDQDSAAPTADVVFVVERKLCNKNVIPNLIRLAQGIEERYAARGFLDTRYAVVGFGGDGFYARPHVVTADGQIFSSIRALVSAFGSLTIGDGESDPLAAVAYAGQLPVRMASAQTMILVKCTTCKPDDDSSMYADIYRMLIDRGVHLHILDDDDFNVRTASKPSKSKRIFGVDYRLAFTVKDVKDMQGDAELHSQIRLPKDFCVPLALESNGTLFSSMKMFEKRNINKKFLDVMSRRVAISSAPDCQICECVSLDDGVGQSLCSRCVSPTLGPVRSPDFSPSMYEEAVERKTYKRPKTKKLRPQNLK</sequence>
<dbReference type="SMART" id="SM01169">
    <property type="entry name" value="DUF1943"/>
    <property type="match status" value="1"/>
</dbReference>
<dbReference type="InterPro" id="IPR015819">
    <property type="entry name" value="Lipid_transp_b-sht_shell"/>
</dbReference>
<dbReference type="InterPro" id="IPR050733">
    <property type="entry name" value="Vitellogenin/Apolipophorin"/>
</dbReference>
<dbReference type="GO" id="GO:0005319">
    <property type="term" value="F:lipid transporter activity"/>
    <property type="evidence" value="ECO:0007669"/>
    <property type="project" value="InterPro"/>
</dbReference>
<dbReference type="InterPro" id="IPR001747">
    <property type="entry name" value="Vitellogenin_N"/>
</dbReference>
<dbReference type="Pfam" id="PF01347">
    <property type="entry name" value="Vitellogenin_N"/>
    <property type="match status" value="1"/>
</dbReference>
<dbReference type="PANTHER" id="PTHR23345">
    <property type="entry name" value="VITELLOGENIN-RELATED"/>
    <property type="match status" value="1"/>
</dbReference>
<dbReference type="InterPro" id="IPR015817">
    <property type="entry name" value="Vitellinogen_open_b-sht_sub1"/>
</dbReference>
<dbReference type="EMBL" id="GFPF01009763">
    <property type="protein sequence ID" value="MAA20909.1"/>
    <property type="molecule type" value="Transcribed_RNA"/>
</dbReference>
<dbReference type="FunFam" id="2.20.50.20:FF:000007">
    <property type="entry name" value="von Willebrand factor type D domaincontaining protein"/>
    <property type="match status" value="1"/>
</dbReference>
<dbReference type="InterPro" id="IPR001846">
    <property type="entry name" value="VWF_type-D"/>
</dbReference>
<evidence type="ECO:0000256" key="1">
    <source>
        <dbReference type="ARBA" id="ARBA00022448"/>
    </source>
</evidence>
<feature type="domain" description="Vitellogenin" evidence="11">
    <location>
        <begin position="36"/>
        <end position="645"/>
    </location>
</feature>
<evidence type="ECO:0000313" key="13">
    <source>
        <dbReference type="EMBL" id="MAA20909.1"/>
    </source>
</evidence>
<dbReference type="SUPFAM" id="SSF48431">
    <property type="entry name" value="Lipovitellin-phosvitin complex, superhelical domain"/>
    <property type="match status" value="1"/>
</dbReference>
<dbReference type="InterPro" id="IPR011030">
    <property type="entry name" value="Lipovitellin_superhlx_dom"/>
</dbReference>
<evidence type="ECO:0000256" key="7">
    <source>
        <dbReference type="ARBA" id="ARBA00023180"/>
    </source>
</evidence>
<dbReference type="SMART" id="SM00638">
    <property type="entry name" value="LPD_N"/>
    <property type="match status" value="1"/>
</dbReference>
<proteinExistence type="predicted"/>
<feature type="signal peptide" evidence="10">
    <location>
        <begin position="1"/>
        <end position="15"/>
    </location>
</feature>
<dbReference type="SMART" id="SM00216">
    <property type="entry name" value="VWD"/>
    <property type="match status" value="1"/>
</dbReference>
<keyword evidence="5" id="KW-0446">Lipid-binding</keyword>
<dbReference type="PROSITE" id="PS51233">
    <property type="entry name" value="VWFD"/>
    <property type="match status" value="1"/>
</dbReference>
<accession>A0A224YYX5</accession>
<dbReference type="Pfam" id="PF08742">
    <property type="entry name" value="C8"/>
    <property type="match status" value="1"/>
</dbReference>
<evidence type="ECO:0000256" key="2">
    <source>
        <dbReference type="ARBA" id="ARBA00022729"/>
    </source>
</evidence>
<dbReference type="Gene3D" id="2.20.50.20">
    <property type="entry name" value="Lipovitellin. Chain A, domain 3"/>
    <property type="match status" value="1"/>
</dbReference>
<keyword evidence="6" id="KW-1015">Disulfide bond</keyword>
<dbReference type="InterPro" id="IPR015816">
    <property type="entry name" value="Vitellinogen_b-sht_N"/>
</dbReference>
<keyword evidence="4" id="KW-0445">Lipid transport</keyword>
<evidence type="ECO:0000256" key="6">
    <source>
        <dbReference type="ARBA" id="ARBA00023157"/>
    </source>
</evidence>
<feature type="region of interest" description="Disordered" evidence="9">
    <location>
        <begin position="4407"/>
        <end position="4436"/>
    </location>
</feature>
<evidence type="ECO:0000256" key="4">
    <source>
        <dbReference type="ARBA" id="ARBA00023055"/>
    </source>
</evidence>
<feature type="domain" description="VWFD" evidence="12">
    <location>
        <begin position="3854"/>
        <end position="4023"/>
    </location>
</feature>
<organism evidence="13">
    <name type="scientific">Rhipicephalus zambeziensis</name>
    <dbReference type="NCBI Taxonomy" id="60191"/>
    <lineage>
        <taxon>Eukaryota</taxon>
        <taxon>Metazoa</taxon>
        <taxon>Ecdysozoa</taxon>
        <taxon>Arthropoda</taxon>
        <taxon>Chelicerata</taxon>
        <taxon>Arachnida</taxon>
        <taxon>Acari</taxon>
        <taxon>Parasitiformes</taxon>
        <taxon>Ixodida</taxon>
        <taxon>Ixodoidea</taxon>
        <taxon>Ixodidae</taxon>
        <taxon>Rhipicephalinae</taxon>
        <taxon>Rhipicephalus</taxon>
        <taxon>Rhipicephalus</taxon>
    </lineage>
</organism>
<dbReference type="SUPFAM" id="SSF56968">
    <property type="entry name" value="Lipovitellin-phosvitin complex, beta-sheet shell regions"/>
    <property type="match status" value="2"/>
</dbReference>
<evidence type="ECO:0000256" key="3">
    <source>
        <dbReference type="ARBA" id="ARBA00022761"/>
    </source>
</evidence>
<evidence type="ECO:0000259" key="12">
    <source>
        <dbReference type="PROSITE" id="PS51233"/>
    </source>
</evidence>
<dbReference type="Gene3D" id="2.20.80.10">
    <property type="entry name" value="Lipovitellin-phosvitin complex, chain A, domain 4"/>
    <property type="match status" value="1"/>
</dbReference>
<evidence type="ECO:0000256" key="8">
    <source>
        <dbReference type="PROSITE-ProRule" id="PRU00557"/>
    </source>
</evidence>
<dbReference type="GO" id="GO:0045735">
    <property type="term" value="F:nutrient reservoir activity"/>
    <property type="evidence" value="ECO:0007669"/>
    <property type="project" value="UniProtKB-KW"/>
</dbReference>
<keyword evidence="1" id="KW-0813">Transport</keyword>
<dbReference type="InterPro" id="IPR015255">
    <property type="entry name" value="Vitellinogen_open_b-sht"/>
</dbReference>
<reference evidence="13" key="1">
    <citation type="journal article" date="2017" name="Parasit. Vectors">
        <title>Sialotranscriptomics of Rhipicephalus zambeziensis reveals intricate expression profiles of secretory proteins and suggests tight temporal transcriptional regulation during blood-feeding.</title>
        <authorList>
            <person name="de Castro M.H."/>
            <person name="de Klerk D."/>
            <person name="Pienaar R."/>
            <person name="Rees D.J.G."/>
            <person name="Mans B.J."/>
        </authorList>
    </citation>
    <scope>NUCLEOTIDE SEQUENCE</scope>
    <source>
        <tissue evidence="13">Salivary glands</tissue>
    </source>
</reference>
<comment type="caution">
    <text evidence="8">Lacks conserved residue(s) required for the propagation of feature annotation.</text>
</comment>
<feature type="compositionally biased region" description="Basic residues" evidence="9">
    <location>
        <begin position="4421"/>
        <end position="4436"/>
    </location>
</feature>
<evidence type="ECO:0000256" key="5">
    <source>
        <dbReference type="ARBA" id="ARBA00023121"/>
    </source>
</evidence>
<keyword evidence="7" id="KW-0325">Glycoprotein</keyword>
<evidence type="ECO:0000256" key="10">
    <source>
        <dbReference type="SAM" id="SignalP"/>
    </source>
</evidence>
<keyword evidence="3" id="KW-0758">Storage protein</keyword>
<name>A0A224YYX5_9ACAR</name>
<dbReference type="Pfam" id="PF00094">
    <property type="entry name" value="VWD"/>
    <property type="match status" value="1"/>
</dbReference>
<dbReference type="Gene3D" id="1.25.10.20">
    <property type="entry name" value="Vitellinogen, superhelical"/>
    <property type="match status" value="1"/>
</dbReference>
<evidence type="ECO:0000259" key="11">
    <source>
        <dbReference type="PROSITE" id="PS51211"/>
    </source>
</evidence>
<protein>
    <submittedName>
        <fullName evidence="13">Microtubule associated complex</fullName>
    </submittedName>
</protein>
<dbReference type="Gene3D" id="2.30.230.10">
    <property type="entry name" value="Lipovitellin, beta-sheet shell regions, chain A"/>
    <property type="match status" value="1"/>
</dbReference>
<dbReference type="PROSITE" id="PS51211">
    <property type="entry name" value="VITELLOGENIN"/>
    <property type="match status" value="1"/>
</dbReference>
<feature type="chain" id="PRO_5013053271" evidence="10">
    <location>
        <begin position="16"/>
        <end position="4436"/>
    </location>
</feature>
<dbReference type="GO" id="GO:0008289">
    <property type="term" value="F:lipid binding"/>
    <property type="evidence" value="ECO:0007669"/>
    <property type="project" value="UniProtKB-KW"/>
</dbReference>
<dbReference type="Pfam" id="PF09172">
    <property type="entry name" value="Vit_open_b-sht"/>
    <property type="match status" value="1"/>
</dbReference>